<keyword evidence="2" id="KW-0472">Membrane</keyword>
<keyword evidence="2" id="KW-0812">Transmembrane</keyword>
<feature type="compositionally biased region" description="Polar residues" evidence="1">
    <location>
        <begin position="40"/>
        <end position="58"/>
    </location>
</feature>
<feature type="region of interest" description="Disordered" evidence="1">
    <location>
        <begin position="35"/>
        <end position="84"/>
    </location>
</feature>
<proteinExistence type="predicted"/>
<feature type="transmembrane region" description="Helical" evidence="2">
    <location>
        <begin position="182"/>
        <end position="200"/>
    </location>
</feature>
<dbReference type="Proteomes" id="UP000054560">
    <property type="component" value="Unassembled WGS sequence"/>
</dbReference>
<evidence type="ECO:0000256" key="2">
    <source>
        <dbReference type="SAM" id="Phobius"/>
    </source>
</evidence>
<evidence type="ECO:0000256" key="1">
    <source>
        <dbReference type="SAM" id="MobiDB-lite"/>
    </source>
</evidence>
<dbReference type="GeneID" id="25907956"/>
<dbReference type="InterPro" id="IPR057611">
    <property type="entry name" value="PIEZO_dom"/>
</dbReference>
<name>A0A0L0FW56_9EUKA</name>
<dbReference type="AlphaFoldDB" id="A0A0L0FW56"/>
<feature type="compositionally biased region" description="Low complexity" evidence="1">
    <location>
        <begin position="69"/>
        <end position="79"/>
    </location>
</feature>
<sequence length="206" mass="24227">MTTLFAWCTLYCHLWIDLEEITSLAELPGSGIQRMVSRPQKPQNPQSRPIRIDTNSESPDADDQRALLSESDSQSDDSSGQNEMRYHDNYFDQNDYSSETNLDTDTDSEREWVTVKNKQTQPLRERVLLKVFEIFNRISEYTYLAALVLLFICCLQQVSLFNAVYLGFFLCFIVSPNMAERFWSWLVYYCEGIILAIYLYQFRWLN</sequence>
<keyword evidence="2" id="KW-1133">Transmembrane helix</keyword>
<evidence type="ECO:0000259" key="3">
    <source>
        <dbReference type="Pfam" id="PF25288"/>
    </source>
</evidence>
<accession>A0A0L0FW56</accession>
<dbReference type="OrthoDB" id="303066at2759"/>
<evidence type="ECO:0000313" key="5">
    <source>
        <dbReference type="Proteomes" id="UP000054560"/>
    </source>
</evidence>
<protein>
    <recommendedName>
        <fullName evidence="3">Piezo-type mechanosensitive ion channel homolog domain-containing protein</fullName>
    </recommendedName>
</protein>
<organism evidence="4 5">
    <name type="scientific">Sphaeroforma arctica JP610</name>
    <dbReference type="NCBI Taxonomy" id="667725"/>
    <lineage>
        <taxon>Eukaryota</taxon>
        <taxon>Ichthyosporea</taxon>
        <taxon>Ichthyophonida</taxon>
        <taxon>Sphaeroforma</taxon>
    </lineage>
</organism>
<keyword evidence="5" id="KW-1185">Reference proteome</keyword>
<dbReference type="Pfam" id="PF25288">
    <property type="entry name" value="PIEZO"/>
    <property type="match status" value="1"/>
</dbReference>
<feature type="domain" description="Piezo-type mechanosensitive ion channel homolog" evidence="3">
    <location>
        <begin position="144"/>
        <end position="205"/>
    </location>
</feature>
<dbReference type="EMBL" id="KQ242188">
    <property type="protein sequence ID" value="KNC80173.1"/>
    <property type="molecule type" value="Genomic_DNA"/>
</dbReference>
<feature type="non-terminal residue" evidence="4">
    <location>
        <position position="206"/>
    </location>
</feature>
<dbReference type="RefSeq" id="XP_014154075.1">
    <property type="nucleotide sequence ID" value="XM_014298600.1"/>
</dbReference>
<reference evidence="4 5" key="1">
    <citation type="submission" date="2011-02" db="EMBL/GenBank/DDBJ databases">
        <title>The Genome Sequence of Sphaeroforma arctica JP610.</title>
        <authorList>
            <consortium name="The Broad Institute Genome Sequencing Platform"/>
            <person name="Russ C."/>
            <person name="Cuomo C."/>
            <person name="Young S.K."/>
            <person name="Zeng Q."/>
            <person name="Gargeya S."/>
            <person name="Alvarado L."/>
            <person name="Berlin A."/>
            <person name="Chapman S.B."/>
            <person name="Chen Z."/>
            <person name="Freedman E."/>
            <person name="Gellesch M."/>
            <person name="Goldberg J."/>
            <person name="Griggs A."/>
            <person name="Gujja S."/>
            <person name="Heilman E."/>
            <person name="Heiman D."/>
            <person name="Howarth C."/>
            <person name="Mehta T."/>
            <person name="Neiman D."/>
            <person name="Pearson M."/>
            <person name="Roberts A."/>
            <person name="Saif S."/>
            <person name="Shea T."/>
            <person name="Shenoy N."/>
            <person name="Sisk P."/>
            <person name="Stolte C."/>
            <person name="Sykes S."/>
            <person name="White J."/>
            <person name="Yandava C."/>
            <person name="Burger G."/>
            <person name="Gray M.W."/>
            <person name="Holland P.W.H."/>
            <person name="King N."/>
            <person name="Lang F.B.F."/>
            <person name="Roger A.J."/>
            <person name="Ruiz-Trillo I."/>
            <person name="Haas B."/>
            <person name="Nusbaum C."/>
            <person name="Birren B."/>
        </authorList>
    </citation>
    <scope>NUCLEOTIDE SEQUENCE [LARGE SCALE GENOMIC DNA]</scope>
    <source>
        <strain evidence="4 5">JP610</strain>
    </source>
</reference>
<feature type="transmembrane region" description="Helical" evidence="2">
    <location>
        <begin position="143"/>
        <end position="176"/>
    </location>
</feature>
<gene>
    <name evidence="4" type="ORF">SARC_07452</name>
</gene>
<evidence type="ECO:0000313" key="4">
    <source>
        <dbReference type="EMBL" id="KNC80173.1"/>
    </source>
</evidence>